<reference evidence="2 3" key="2">
    <citation type="submission" date="2019-09" db="EMBL/GenBank/DDBJ databases">
        <authorList>
            <person name="Jin C."/>
        </authorList>
    </citation>
    <scope>NUCLEOTIDE SEQUENCE [LARGE SCALE GENOMIC DNA]</scope>
    <source>
        <strain evidence="2 3">AN110305</strain>
    </source>
</reference>
<gene>
    <name evidence="2" type="ORF">F0L68_14600</name>
</gene>
<comment type="caution">
    <text evidence="2">The sequence shown here is derived from an EMBL/GenBank/DDBJ whole genome shotgun (WGS) entry which is preliminary data.</text>
</comment>
<evidence type="ECO:0000259" key="1">
    <source>
        <dbReference type="Pfam" id="PF19054"/>
    </source>
</evidence>
<protein>
    <recommendedName>
        <fullName evidence="1">DUF5753 domain-containing protein</fullName>
    </recommendedName>
</protein>
<dbReference type="InterPro" id="IPR043917">
    <property type="entry name" value="DUF5753"/>
</dbReference>
<accession>A0A5B2XF43</accession>
<reference evidence="2 3" key="1">
    <citation type="submission" date="2019-09" db="EMBL/GenBank/DDBJ databases">
        <title>Goodfellowia gen. nov., a new genus of the Pseudonocardineae related to Actinoalloteichus, containing Goodfellowia coeruleoviolacea gen. nov., comb. nov. gen. nov., comb. nov.</title>
        <authorList>
            <person name="Labeda D."/>
        </authorList>
    </citation>
    <scope>NUCLEOTIDE SEQUENCE [LARGE SCALE GENOMIC DNA]</scope>
    <source>
        <strain evidence="2 3">AN110305</strain>
    </source>
</reference>
<proteinExistence type="predicted"/>
<dbReference type="Proteomes" id="UP000323454">
    <property type="component" value="Unassembled WGS sequence"/>
</dbReference>
<dbReference type="Pfam" id="PF19054">
    <property type="entry name" value="DUF5753"/>
    <property type="match status" value="1"/>
</dbReference>
<feature type="domain" description="DUF5753" evidence="1">
    <location>
        <begin position="27"/>
        <end position="195"/>
    </location>
</feature>
<evidence type="ECO:0000313" key="3">
    <source>
        <dbReference type="Proteomes" id="UP000323454"/>
    </source>
</evidence>
<evidence type="ECO:0000313" key="2">
    <source>
        <dbReference type="EMBL" id="KAA2261933.1"/>
    </source>
</evidence>
<keyword evidence="3" id="KW-1185">Reference proteome</keyword>
<organism evidence="2 3">
    <name type="scientific">Solihabitans fulvus</name>
    <dbReference type="NCBI Taxonomy" id="1892852"/>
    <lineage>
        <taxon>Bacteria</taxon>
        <taxon>Bacillati</taxon>
        <taxon>Actinomycetota</taxon>
        <taxon>Actinomycetes</taxon>
        <taxon>Pseudonocardiales</taxon>
        <taxon>Pseudonocardiaceae</taxon>
        <taxon>Solihabitans</taxon>
    </lineage>
</organism>
<dbReference type="EMBL" id="VUOB01000023">
    <property type="protein sequence ID" value="KAA2261933.1"/>
    <property type="molecule type" value="Genomic_DNA"/>
</dbReference>
<dbReference type="AlphaFoldDB" id="A0A5B2XF43"/>
<sequence length="207" mass="23179">MRRHQTIHHRYRPTTRVQDQSLARQILSRLENSATAVTTLAQSVIPEPLRTEDYARAELLVHHRERELPDVLARQCRLLTRPGAPAYTAYLDESTLWRKVGGTRILADQLAHLIELSALPTITLRVLPFRIDPYTGMRCPFTLLEPRSGPPSTCVPLLLETLFSELPKDIHEARDTLAVLADRALSPADSLDLIAGRRAALTAAELG</sequence>
<name>A0A5B2XF43_9PSEU</name>
<dbReference type="OrthoDB" id="4285266at2"/>
<dbReference type="RefSeq" id="WP_149850095.1">
    <property type="nucleotide sequence ID" value="NZ_VUOB01000023.1"/>
</dbReference>